<evidence type="ECO:0000256" key="2">
    <source>
        <dbReference type="ARBA" id="ARBA00022527"/>
    </source>
</evidence>
<protein>
    <recommendedName>
        <fullName evidence="1">non-specific serine/threonine protein kinase</fullName>
        <ecNumber evidence="1">2.7.11.1</ecNumber>
    </recommendedName>
</protein>
<evidence type="ECO:0000256" key="8">
    <source>
        <dbReference type="ARBA" id="ARBA00048679"/>
    </source>
</evidence>
<keyword evidence="2" id="KW-0723">Serine/threonine-protein kinase</keyword>
<dbReference type="Proteomes" id="UP000054248">
    <property type="component" value="Unassembled WGS sequence"/>
</dbReference>
<reference evidence="10 11" key="1">
    <citation type="submission" date="2014-04" db="EMBL/GenBank/DDBJ databases">
        <authorList>
            <consortium name="DOE Joint Genome Institute"/>
            <person name="Kuo A."/>
            <person name="Girlanda M."/>
            <person name="Perotto S."/>
            <person name="Kohler A."/>
            <person name="Nagy L.G."/>
            <person name="Floudas D."/>
            <person name="Copeland A."/>
            <person name="Barry K.W."/>
            <person name="Cichocki N."/>
            <person name="Veneault-Fourrey C."/>
            <person name="LaButti K."/>
            <person name="Lindquist E.A."/>
            <person name="Lipzen A."/>
            <person name="Lundell T."/>
            <person name="Morin E."/>
            <person name="Murat C."/>
            <person name="Sun H."/>
            <person name="Tunlid A."/>
            <person name="Henrissat B."/>
            <person name="Grigoriev I.V."/>
            <person name="Hibbett D.S."/>
            <person name="Martin F."/>
            <person name="Nordberg H.P."/>
            <person name="Cantor M.N."/>
            <person name="Hua S.X."/>
        </authorList>
    </citation>
    <scope>NUCLEOTIDE SEQUENCE [LARGE SCALE GENOMIC DNA]</scope>
    <source>
        <strain evidence="10 11">MUT 4182</strain>
    </source>
</reference>
<dbReference type="EC" id="2.7.11.1" evidence="1"/>
<keyword evidence="6" id="KW-0067">ATP-binding</keyword>
<dbReference type="PROSITE" id="PS50011">
    <property type="entry name" value="PROTEIN_KINASE_DOM"/>
    <property type="match status" value="1"/>
</dbReference>
<dbReference type="OrthoDB" id="4062651at2759"/>
<evidence type="ECO:0000256" key="4">
    <source>
        <dbReference type="ARBA" id="ARBA00022741"/>
    </source>
</evidence>
<evidence type="ECO:0000256" key="5">
    <source>
        <dbReference type="ARBA" id="ARBA00022777"/>
    </source>
</evidence>
<keyword evidence="5" id="KW-0418">Kinase</keyword>
<feature type="non-terminal residue" evidence="10">
    <location>
        <position position="1"/>
    </location>
</feature>
<dbReference type="PANTHER" id="PTHR43671">
    <property type="entry name" value="SERINE/THREONINE-PROTEIN KINASE NEK"/>
    <property type="match status" value="1"/>
</dbReference>
<keyword evidence="11" id="KW-1185">Reference proteome</keyword>
<accession>A0A0C3KZB3</accession>
<evidence type="ECO:0000256" key="6">
    <source>
        <dbReference type="ARBA" id="ARBA00022840"/>
    </source>
</evidence>
<dbReference type="InterPro" id="IPR050660">
    <property type="entry name" value="NEK_Ser/Thr_kinase"/>
</dbReference>
<keyword evidence="3" id="KW-0808">Transferase</keyword>
<dbReference type="PANTHER" id="PTHR43671:SF98">
    <property type="entry name" value="SERINE_THREONINE-PROTEIN KINASE NEK11"/>
    <property type="match status" value="1"/>
</dbReference>
<comment type="catalytic activity">
    <reaction evidence="7">
        <text>L-threonyl-[protein] + ATP = O-phospho-L-threonyl-[protein] + ADP + H(+)</text>
        <dbReference type="Rhea" id="RHEA:46608"/>
        <dbReference type="Rhea" id="RHEA-COMP:11060"/>
        <dbReference type="Rhea" id="RHEA-COMP:11605"/>
        <dbReference type="ChEBI" id="CHEBI:15378"/>
        <dbReference type="ChEBI" id="CHEBI:30013"/>
        <dbReference type="ChEBI" id="CHEBI:30616"/>
        <dbReference type="ChEBI" id="CHEBI:61977"/>
        <dbReference type="ChEBI" id="CHEBI:456216"/>
        <dbReference type="EC" id="2.7.11.1"/>
    </reaction>
</comment>
<name>A0A0C3KZB3_9AGAM</name>
<evidence type="ECO:0000256" key="3">
    <source>
        <dbReference type="ARBA" id="ARBA00022679"/>
    </source>
</evidence>
<dbReference type="InterPro" id="IPR011009">
    <property type="entry name" value="Kinase-like_dom_sf"/>
</dbReference>
<dbReference type="SUPFAM" id="SSF56112">
    <property type="entry name" value="Protein kinase-like (PK-like)"/>
    <property type="match status" value="1"/>
</dbReference>
<evidence type="ECO:0000313" key="11">
    <source>
        <dbReference type="Proteomes" id="UP000054248"/>
    </source>
</evidence>
<dbReference type="Pfam" id="PF00069">
    <property type="entry name" value="Pkinase"/>
    <property type="match status" value="1"/>
</dbReference>
<evidence type="ECO:0000256" key="1">
    <source>
        <dbReference type="ARBA" id="ARBA00012513"/>
    </source>
</evidence>
<keyword evidence="4" id="KW-0547">Nucleotide-binding</keyword>
<proteinExistence type="predicted"/>
<comment type="catalytic activity">
    <reaction evidence="8">
        <text>L-seryl-[protein] + ATP = O-phospho-L-seryl-[protein] + ADP + H(+)</text>
        <dbReference type="Rhea" id="RHEA:17989"/>
        <dbReference type="Rhea" id="RHEA-COMP:9863"/>
        <dbReference type="Rhea" id="RHEA-COMP:11604"/>
        <dbReference type="ChEBI" id="CHEBI:15378"/>
        <dbReference type="ChEBI" id="CHEBI:29999"/>
        <dbReference type="ChEBI" id="CHEBI:30616"/>
        <dbReference type="ChEBI" id="CHEBI:83421"/>
        <dbReference type="ChEBI" id="CHEBI:456216"/>
        <dbReference type="EC" id="2.7.11.1"/>
    </reaction>
</comment>
<dbReference type="Gene3D" id="1.10.510.10">
    <property type="entry name" value="Transferase(Phosphotransferase) domain 1"/>
    <property type="match status" value="1"/>
</dbReference>
<dbReference type="InterPro" id="IPR000719">
    <property type="entry name" value="Prot_kinase_dom"/>
</dbReference>
<gene>
    <name evidence="10" type="ORF">M407DRAFT_74176</name>
</gene>
<reference evidence="11" key="2">
    <citation type="submission" date="2015-01" db="EMBL/GenBank/DDBJ databases">
        <title>Evolutionary Origins and Diversification of the Mycorrhizal Mutualists.</title>
        <authorList>
            <consortium name="DOE Joint Genome Institute"/>
            <consortium name="Mycorrhizal Genomics Consortium"/>
            <person name="Kohler A."/>
            <person name="Kuo A."/>
            <person name="Nagy L.G."/>
            <person name="Floudas D."/>
            <person name="Copeland A."/>
            <person name="Barry K.W."/>
            <person name="Cichocki N."/>
            <person name="Veneault-Fourrey C."/>
            <person name="LaButti K."/>
            <person name="Lindquist E.A."/>
            <person name="Lipzen A."/>
            <person name="Lundell T."/>
            <person name="Morin E."/>
            <person name="Murat C."/>
            <person name="Riley R."/>
            <person name="Ohm R."/>
            <person name="Sun H."/>
            <person name="Tunlid A."/>
            <person name="Henrissat B."/>
            <person name="Grigoriev I.V."/>
            <person name="Hibbett D.S."/>
            <person name="Martin F."/>
        </authorList>
    </citation>
    <scope>NUCLEOTIDE SEQUENCE [LARGE SCALE GENOMIC DNA]</scope>
    <source>
        <strain evidence="11">MUT 4182</strain>
    </source>
</reference>
<organism evidence="10 11">
    <name type="scientific">Tulasnella calospora MUT 4182</name>
    <dbReference type="NCBI Taxonomy" id="1051891"/>
    <lineage>
        <taxon>Eukaryota</taxon>
        <taxon>Fungi</taxon>
        <taxon>Dikarya</taxon>
        <taxon>Basidiomycota</taxon>
        <taxon>Agaricomycotina</taxon>
        <taxon>Agaricomycetes</taxon>
        <taxon>Cantharellales</taxon>
        <taxon>Tulasnellaceae</taxon>
        <taxon>Tulasnella</taxon>
    </lineage>
</organism>
<dbReference type="PROSITE" id="PS00108">
    <property type="entry name" value="PROTEIN_KINASE_ST"/>
    <property type="match status" value="1"/>
</dbReference>
<dbReference type="HOGENOM" id="CLU_000288_7_18_1"/>
<evidence type="ECO:0000259" key="9">
    <source>
        <dbReference type="PROSITE" id="PS50011"/>
    </source>
</evidence>
<dbReference type="EMBL" id="KN823020">
    <property type="protein sequence ID" value="KIO26728.1"/>
    <property type="molecule type" value="Genomic_DNA"/>
</dbReference>
<evidence type="ECO:0000256" key="7">
    <source>
        <dbReference type="ARBA" id="ARBA00047899"/>
    </source>
</evidence>
<evidence type="ECO:0000313" key="10">
    <source>
        <dbReference type="EMBL" id="KIO26728.1"/>
    </source>
</evidence>
<dbReference type="GO" id="GO:0004674">
    <property type="term" value="F:protein serine/threonine kinase activity"/>
    <property type="evidence" value="ECO:0007669"/>
    <property type="project" value="UniProtKB-KW"/>
</dbReference>
<sequence>LLKDLEREKLIWQELHHEHILPLLGTTRMQSGKGLGLLSPYVEGRDLARAMRKNKRLQLSTQLRQTSDAIEYLHNQGVIHGDIKPENILVTTDKKALLCDFGLSKTPYFVVTAPNHIGVGSRGFIAPELRAAYNNGIHLPKSHKSDIFALGETMAQASI</sequence>
<dbReference type="SMART" id="SM00220">
    <property type="entry name" value="S_TKc"/>
    <property type="match status" value="1"/>
</dbReference>
<dbReference type="GO" id="GO:0005524">
    <property type="term" value="F:ATP binding"/>
    <property type="evidence" value="ECO:0007669"/>
    <property type="project" value="UniProtKB-KW"/>
</dbReference>
<feature type="domain" description="Protein kinase" evidence="9">
    <location>
        <begin position="1"/>
        <end position="159"/>
    </location>
</feature>
<dbReference type="InterPro" id="IPR008271">
    <property type="entry name" value="Ser/Thr_kinase_AS"/>
</dbReference>
<dbReference type="AlphaFoldDB" id="A0A0C3KZB3"/>
<dbReference type="STRING" id="1051891.A0A0C3KZB3"/>